<accession>A0A815IGD7</accession>
<dbReference type="InterPro" id="IPR013830">
    <property type="entry name" value="SGNH_hydro"/>
</dbReference>
<dbReference type="PANTHER" id="PTHR11852">
    <property type="entry name" value="PLATELET-ACTIVATING FACTOR ACETYLHYDROLASE"/>
    <property type="match status" value="1"/>
</dbReference>
<organism evidence="4 5">
    <name type="scientific">Rotaria sordida</name>
    <dbReference type="NCBI Taxonomy" id="392033"/>
    <lineage>
        <taxon>Eukaryota</taxon>
        <taxon>Metazoa</taxon>
        <taxon>Spiralia</taxon>
        <taxon>Gnathifera</taxon>
        <taxon>Rotifera</taxon>
        <taxon>Eurotatoria</taxon>
        <taxon>Bdelloidea</taxon>
        <taxon>Philodinida</taxon>
        <taxon>Philodinidae</taxon>
        <taxon>Rotaria</taxon>
    </lineage>
</organism>
<reference evidence="4" key="1">
    <citation type="submission" date="2021-02" db="EMBL/GenBank/DDBJ databases">
        <authorList>
            <person name="Nowell W R."/>
        </authorList>
    </citation>
    <scope>NUCLEOTIDE SEQUENCE</scope>
</reference>
<sequence length="275" mass="31803">MFAYYTFLSLFALASAAKPWEEETREQWWFDRHNSFLQQTQSNPNGIRVVFLGDSITEGWLHVARSIWDQYYASRGAVNYGIGGDRTQHILWRIRNGELTGLNPKLVVLKIGTNNLGSATEDEIALGIQTIVQDIRRMLPQTRILLLGILPRNNVEWISDAVRRINTAISKLDDSYWIRYLDMSSSFQNSPVHVKPELYHPDLLHLAVPVIVSNQLFNRTKNFSLYSTIYFNQWKDLLSNKIYEINNYNQLEINNWLPQILLPVSSSISHFCPAS</sequence>
<dbReference type="Proteomes" id="UP000663864">
    <property type="component" value="Unassembled WGS sequence"/>
</dbReference>
<dbReference type="InterPro" id="IPR036514">
    <property type="entry name" value="SGNH_hydro_sf"/>
</dbReference>
<feature type="domain" description="SGNH hydrolase-type esterase" evidence="3">
    <location>
        <begin position="51"/>
        <end position="206"/>
    </location>
</feature>
<dbReference type="AlphaFoldDB" id="A0A815IGD7"/>
<evidence type="ECO:0000313" key="4">
    <source>
        <dbReference type="EMBL" id="CAF1367829.1"/>
    </source>
</evidence>
<keyword evidence="2" id="KW-0732">Signal</keyword>
<proteinExistence type="inferred from homology"/>
<gene>
    <name evidence="4" type="ORF">ZHD862_LOCUS31428</name>
</gene>
<evidence type="ECO:0000313" key="5">
    <source>
        <dbReference type="Proteomes" id="UP000663864"/>
    </source>
</evidence>
<feature type="chain" id="PRO_5032534390" description="SGNH hydrolase-type esterase domain-containing protein" evidence="2">
    <location>
        <begin position="17"/>
        <end position="275"/>
    </location>
</feature>
<dbReference type="PANTHER" id="PTHR11852:SF0">
    <property type="entry name" value="PLATELET-ACTIVATING FACTOR ACETYLHYDROLASE IB SUBUNIT BETA HOMOLOG"/>
    <property type="match status" value="1"/>
</dbReference>
<dbReference type="Gene3D" id="3.40.50.1110">
    <property type="entry name" value="SGNH hydrolase"/>
    <property type="match status" value="1"/>
</dbReference>
<protein>
    <recommendedName>
        <fullName evidence="3">SGNH hydrolase-type esterase domain-containing protein</fullName>
    </recommendedName>
</protein>
<feature type="signal peptide" evidence="2">
    <location>
        <begin position="1"/>
        <end position="16"/>
    </location>
</feature>
<comment type="caution">
    <text evidence="4">The sequence shown here is derived from an EMBL/GenBank/DDBJ whole genome shotgun (WGS) entry which is preliminary data.</text>
</comment>
<dbReference type="EMBL" id="CAJNOT010003158">
    <property type="protein sequence ID" value="CAF1367829.1"/>
    <property type="molecule type" value="Genomic_DNA"/>
</dbReference>
<name>A0A815IGD7_9BILA</name>
<dbReference type="SUPFAM" id="SSF52266">
    <property type="entry name" value="SGNH hydrolase"/>
    <property type="match status" value="1"/>
</dbReference>
<comment type="similarity">
    <text evidence="1">Belongs to the 'GDSL' lipolytic enzyme family. Platelet-activating factor acetylhydrolase IB beta/gamma subunits subfamily.</text>
</comment>
<evidence type="ECO:0000256" key="1">
    <source>
        <dbReference type="ARBA" id="ARBA00038184"/>
    </source>
</evidence>
<evidence type="ECO:0000259" key="3">
    <source>
        <dbReference type="Pfam" id="PF13472"/>
    </source>
</evidence>
<evidence type="ECO:0000256" key="2">
    <source>
        <dbReference type="SAM" id="SignalP"/>
    </source>
</evidence>
<dbReference type="Pfam" id="PF13472">
    <property type="entry name" value="Lipase_GDSL_2"/>
    <property type="match status" value="1"/>
</dbReference>